<organism evidence="1 2">
    <name type="scientific">Brachionus plicatilis</name>
    <name type="common">Marine rotifer</name>
    <name type="synonym">Brachionus muelleri</name>
    <dbReference type="NCBI Taxonomy" id="10195"/>
    <lineage>
        <taxon>Eukaryota</taxon>
        <taxon>Metazoa</taxon>
        <taxon>Spiralia</taxon>
        <taxon>Gnathifera</taxon>
        <taxon>Rotifera</taxon>
        <taxon>Eurotatoria</taxon>
        <taxon>Monogononta</taxon>
        <taxon>Pseudotrocha</taxon>
        <taxon>Ploima</taxon>
        <taxon>Brachionidae</taxon>
        <taxon>Brachionus</taxon>
    </lineage>
</organism>
<evidence type="ECO:0000313" key="1">
    <source>
        <dbReference type="EMBL" id="RNA45159.1"/>
    </source>
</evidence>
<dbReference type="Proteomes" id="UP000276133">
    <property type="component" value="Unassembled WGS sequence"/>
</dbReference>
<dbReference type="EMBL" id="REGN01000013">
    <property type="protein sequence ID" value="RNA45159.1"/>
    <property type="molecule type" value="Genomic_DNA"/>
</dbReference>
<sequence>MSAQSNSLENLIPEYFKDFIWTDDLIKQFVNINVEFSDLYKLILNTTDSSEIFKPISSSLSVTQSIGHIPSLKTEQKSKMM</sequence>
<dbReference type="AlphaFoldDB" id="A0A3M7TAY0"/>
<keyword evidence="2" id="KW-1185">Reference proteome</keyword>
<reference evidence="1 2" key="1">
    <citation type="journal article" date="2018" name="Sci. Rep.">
        <title>Genomic signatures of local adaptation to the degree of environmental predictability in rotifers.</title>
        <authorList>
            <person name="Franch-Gras L."/>
            <person name="Hahn C."/>
            <person name="Garcia-Roger E.M."/>
            <person name="Carmona M.J."/>
            <person name="Serra M."/>
            <person name="Gomez A."/>
        </authorList>
    </citation>
    <scope>NUCLEOTIDE SEQUENCE [LARGE SCALE GENOMIC DNA]</scope>
    <source>
        <strain evidence="1">HYR1</strain>
    </source>
</reference>
<protein>
    <submittedName>
        <fullName evidence="1">Uncharacterized protein</fullName>
    </submittedName>
</protein>
<gene>
    <name evidence="1" type="ORF">BpHYR1_026339</name>
</gene>
<comment type="caution">
    <text evidence="1">The sequence shown here is derived from an EMBL/GenBank/DDBJ whole genome shotgun (WGS) entry which is preliminary data.</text>
</comment>
<proteinExistence type="predicted"/>
<name>A0A3M7TAY0_BRAPC</name>
<accession>A0A3M7TAY0</accession>
<evidence type="ECO:0000313" key="2">
    <source>
        <dbReference type="Proteomes" id="UP000276133"/>
    </source>
</evidence>